<comment type="caution">
    <text evidence="1">The sequence shown here is derived from an EMBL/GenBank/DDBJ whole genome shotgun (WGS) entry which is preliminary data.</text>
</comment>
<evidence type="ECO:0000313" key="1">
    <source>
        <dbReference type="EMBL" id="KAH0559655.1"/>
    </source>
</evidence>
<sequence>MPTNAECSEWNAMATMYWSGHKELFGHLKEKWPDKGDRMMFYGWLKEVAGKDLGGAFVSREAIMDKISVTAYNNSAQVRELLYLLSRSVIPCLPAGKDHKGNVYRIVPNGYGLCPEKKIYRGDCLDDNILGTTLPRNSNDSHGPDDTEVFLFHQIGDLEVWFGGNERFEDDDSVDPEKYEAGNGGFWLPTSYHAVIRIDERGASKGLYVIFNFYPEFESDDGQRTIKIDINNSRGGWGCIMIGVGGRNVSIAKIADNVEKLKFTHQFDLTEPFYDSVDLGSVITTEEGTLSLAPAVDIDDAADAGDSSDIDGTDDEGRCIRCRSCRRCSRCKRCKERRNRRYRCRCFAAPV</sequence>
<dbReference type="Proteomes" id="UP000750711">
    <property type="component" value="Unassembled WGS sequence"/>
</dbReference>
<dbReference type="AlphaFoldDB" id="A0A9P8LC53"/>
<organism evidence="1 2">
    <name type="scientific">Trichoglossum hirsutum</name>
    <dbReference type="NCBI Taxonomy" id="265104"/>
    <lineage>
        <taxon>Eukaryota</taxon>
        <taxon>Fungi</taxon>
        <taxon>Dikarya</taxon>
        <taxon>Ascomycota</taxon>
        <taxon>Pezizomycotina</taxon>
        <taxon>Geoglossomycetes</taxon>
        <taxon>Geoglossales</taxon>
        <taxon>Geoglossaceae</taxon>
        <taxon>Trichoglossum</taxon>
    </lineage>
</organism>
<gene>
    <name evidence="1" type="ORF">GP486_003827</name>
</gene>
<name>A0A9P8LC53_9PEZI</name>
<dbReference type="EMBL" id="JAGHQM010000548">
    <property type="protein sequence ID" value="KAH0559655.1"/>
    <property type="molecule type" value="Genomic_DNA"/>
</dbReference>
<keyword evidence="2" id="KW-1185">Reference proteome</keyword>
<proteinExistence type="predicted"/>
<evidence type="ECO:0000313" key="2">
    <source>
        <dbReference type="Proteomes" id="UP000750711"/>
    </source>
</evidence>
<protein>
    <submittedName>
        <fullName evidence="1">Uncharacterized protein</fullName>
    </submittedName>
</protein>
<reference evidence="1" key="1">
    <citation type="submission" date="2021-03" db="EMBL/GenBank/DDBJ databases">
        <title>Comparative genomics and phylogenomic investigation of the class Geoglossomycetes provide insights into ecological specialization and systematics.</title>
        <authorList>
            <person name="Melie T."/>
            <person name="Pirro S."/>
            <person name="Miller A.N."/>
            <person name="Quandt A."/>
        </authorList>
    </citation>
    <scope>NUCLEOTIDE SEQUENCE</scope>
    <source>
        <strain evidence="1">CAQ_001_2017</strain>
    </source>
</reference>
<accession>A0A9P8LC53</accession>